<evidence type="ECO:0000313" key="23">
    <source>
        <dbReference type="Proteomes" id="UP000260795"/>
    </source>
</evidence>
<dbReference type="Proteomes" id="UP000285343">
    <property type="component" value="Unassembled WGS sequence"/>
</dbReference>
<sequence>MKKLNIKWMLSLIAAFTFASCDTDVDHDIPAVDTPVLVSTTPESGAAKVKTGEITIEVKYDKNIFFATDNLSEIKFTGGELISADVLGASNILTVKVNVPGRETACSLSIPEGIVTGPNQMPAPAVSVQFSTVALDKALVAASSAKAVKLYNYLLDNFETKTLSAMMANVAWNTEMSEKVYGWTGKYPAINCFDYVHLPASVAGADWINYGDITPVKDWSDKGGIVAAMWHWNVPKKAVGEASSTQIWEGETVMPGDWSGNVQMTDDAAKAVFADAQVGQVIRVAVKDVAAGAQGSFKNSGWSEIASGTDYFDISGDYTLVITEDVLKSLQEGGLIIGGHDYTAVAVYLENNGTALDPNKDYAFYKADTEFDATNATVEGTWENKVFTEDLKNAAAYLKLLRDADIPVLWRPFHEAAGGWFWWGKDAASFKSLWIAMFNYFKTEGLDNLIWVWTTEGNDADWYPGDQYVDIVGRDVYNKETADCVSEYTSIAENYGNKIVSLSECGTVGLISEQWASGARWSWFMPWYDGTNEDGSPVVHADEAWWKDAMSQEFVVSREELPSME</sequence>
<dbReference type="Proteomes" id="UP000434462">
    <property type="component" value="Unassembled WGS sequence"/>
</dbReference>
<evidence type="ECO:0000313" key="14">
    <source>
        <dbReference type="EMBL" id="KAB4232378.1"/>
    </source>
</evidence>
<organism evidence="8 21">
    <name type="scientific">Bacteroides uniformis</name>
    <dbReference type="NCBI Taxonomy" id="820"/>
    <lineage>
        <taxon>Bacteria</taxon>
        <taxon>Pseudomonadati</taxon>
        <taxon>Bacteroidota</taxon>
        <taxon>Bacteroidia</taxon>
        <taxon>Bacteroidales</taxon>
        <taxon>Bacteroidaceae</taxon>
        <taxon>Bacteroides</taxon>
    </lineage>
</organism>
<evidence type="ECO:0000313" key="12">
    <source>
        <dbReference type="EMBL" id="KAB4129109.1"/>
    </source>
</evidence>
<dbReference type="AlphaFoldDB" id="A0A139K8M6"/>
<reference evidence="18 22" key="2">
    <citation type="journal article" date="2016" name="Nat. Biotechnol.">
        <title>Measurement of bacterial replication rates in microbial communities.</title>
        <authorList>
            <person name="Brown C.T."/>
            <person name="Olm M.R."/>
            <person name="Thomas B.C."/>
            <person name="Banfield J.F."/>
        </authorList>
    </citation>
    <scope>NUCLEOTIDE SEQUENCE [LARGE SCALE GENOMIC DNA]</scope>
    <source>
        <strain evidence="18">45_41</strain>
    </source>
</reference>
<evidence type="ECO:0000313" key="9">
    <source>
        <dbReference type="EMBL" id="KAB4088608.1"/>
    </source>
</evidence>
<dbReference type="GeneID" id="99749749"/>
<evidence type="ECO:0000313" key="21">
    <source>
        <dbReference type="Proteomes" id="UP000095614"/>
    </source>
</evidence>
<dbReference type="EMBL" id="WCUV01000013">
    <property type="protein sequence ID" value="KAB4088608.1"/>
    <property type="molecule type" value="Genomic_DNA"/>
</dbReference>
<dbReference type="Proteomes" id="UP000432488">
    <property type="component" value="Unassembled WGS sequence"/>
</dbReference>
<dbReference type="PROSITE" id="PS51257">
    <property type="entry name" value="PROKAR_LIPOPROTEIN"/>
    <property type="match status" value="1"/>
</dbReference>
<dbReference type="STRING" id="820.ERS852554_00993"/>
<evidence type="ECO:0000256" key="3">
    <source>
        <dbReference type="ARBA" id="ARBA00023295"/>
    </source>
</evidence>
<protein>
    <submittedName>
        <fullName evidence="15">Glycosyl hydrolase</fullName>
    </submittedName>
    <submittedName>
        <fullName evidence="8">Mannan endo-1,4-beta-mannosidase</fullName>
        <ecNumber evidence="8">3.2.1.78</ecNumber>
    </submittedName>
</protein>
<dbReference type="EMBL" id="JAQNSG010000011">
    <property type="protein sequence ID" value="MDC1881016.1"/>
    <property type="molecule type" value="Genomic_DNA"/>
</dbReference>
<dbReference type="EMBL" id="WCUP01000009">
    <property type="protein sequence ID" value="KAB4108617.1"/>
    <property type="molecule type" value="Genomic_DNA"/>
</dbReference>
<dbReference type="KEGG" id="bun:Bun01g_02620"/>
<feature type="active site" description="Proton donor" evidence="4">
    <location>
        <position position="415"/>
    </location>
</feature>
<evidence type="ECO:0000313" key="30">
    <source>
        <dbReference type="Proteomes" id="UP000441711"/>
    </source>
</evidence>
<evidence type="ECO:0000313" key="22">
    <source>
        <dbReference type="Proteomes" id="UP000186549"/>
    </source>
</evidence>
<evidence type="ECO:0000313" key="28">
    <source>
        <dbReference type="Proteomes" id="UP000434462"/>
    </source>
</evidence>
<evidence type="ECO:0000313" key="27">
    <source>
        <dbReference type="Proteomes" id="UP000433928"/>
    </source>
</evidence>
<comment type="similarity">
    <text evidence="1 4">Belongs to the glycosyl hydrolase 26 family.</text>
</comment>
<dbReference type="Proteomes" id="UP001218502">
    <property type="component" value="Unassembled WGS sequence"/>
</dbReference>
<dbReference type="Proteomes" id="UP000320533">
    <property type="component" value="Chromosome"/>
</dbReference>
<dbReference type="Proteomes" id="UP000433928">
    <property type="component" value="Unassembled WGS sequence"/>
</dbReference>
<dbReference type="EMBL" id="WCUG01000016">
    <property type="protein sequence ID" value="KAB4168069.1"/>
    <property type="molecule type" value="Genomic_DNA"/>
</dbReference>
<dbReference type="EMBL" id="AP019724">
    <property type="protein sequence ID" value="BBK85892.1"/>
    <property type="molecule type" value="Genomic_DNA"/>
</dbReference>
<dbReference type="Proteomes" id="UP001222603">
    <property type="component" value="Unassembled WGS sequence"/>
</dbReference>
<evidence type="ECO:0000259" key="6">
    <source>
        <dbReference type="PROSITE" id="PS51764"/>
    </source>
</evidence>
<evidence type="ECO:0000313" key="13">
    <source>
        <dbReference type="EMBL" id="KAB4168069.1"/>
    </source>
</evidence>
<dbReference type="EMBL" id="JAQNSI010000439">
    <property type="protein sequence ID" value="MDC1902048.1"/>
    <property type="molecule type" value="Genomic_DNA"/>
</dbReference>
<evidence type="ECO:0000313" key="25">
    <source>
        <dbReference type="Proteomes" id="UP000320533"/>
    </source>
</evidence>
<feature type="chain" id="PRO_5014530873" evidence="5">
    <location>
        <begin position="20"/>
        <end position="565"/>
    </location>
</feature>
<dbReference type="GO" id="GO:0016985">
    <property type="term" value="F:mannan endo-1,4-beta-mannosidase activity"/>
    <property type="evidence" value="ECO:0007669"/>
    <property type="project" value="UniProtKB-EC"/>
</dbReference>
<dbReference type="EMBL" id="WCUQ01000001">
    <property type="protein sequence ID" value="KAB4129109.1"/>
    <property type="molecule type" value="Genomic_DNA"/>
</dbReference>
<evidence type="ECO:0000313" key="31">
    <source>
        <dbReference type="Proteomes" id="UP000462376"/>
    </source>
</evidence>
<keyword evidence="3 4" id="KW-0326">Glycosidase</keyword>
<evidence type="ECO:0000313" key="16">
    <source>
        <dbReference type="EMBL" id="MDC1881016.1"/>
    </source>
</evidence>
<gene>
    <name evidence="8" type="primary">manA_2</name>
    <name evidence="18" type="ORF">BHV79_14055</name>
    <name evidence="7" type="ORF">Bun01g_02620</name>
    <name evidence="20" type="ORF">DWW14_08455</name>
    <name evidence="19" type="ORF">DXC80_15205</name>
    <name evidence="8" type="ORF">ERS852462_01801</name>
    <name evidence="14" type="ORF">GAP47_17190</name>
    <name evidence="9" type="ORF">GAQ56_16945</name>
    <name evidence="13" type="ORF">GAQ59_15910</name>
    <name evidence="10" type="ORF">GAQ70_14175</name>
    <name evidence="11" type="ORF">GAQ72_09635</name>
    <name evidence="12" type="ORF">GAQ75_02205</name>
    <name evidence="15" type="ORF">POY80_03015</name>
    <name evidence="17" type="ORF">POZ10_15640</name>
    <name evidence="16" type="ORF">POZ24_13425</name>
</gene>
<dbReference type="GO" id="GO:0006080">
    <property type="term" value="P:substituted mannan metabolic process"/>
    <property type="evidence" value="ECO:0007669"/>
    <property type="project" value="InterPro"/>
</dbReference>
<evidence type="ECO:0000313" key="19">
    <source>
        <dbReference type="EMBL" id="RGL10907.1"/>
    </source>
</evidence>
<dbReference type="Proteomes" id="UP000186549">
    <property type="component" value="Unassembled WGS sequence"/>
</dbReference>
<reference evidence="7 25" key="5">
    <citation type="submission" date="2019-06" db="EMBL/GenBank/DDBJ databases">
        <title>Complete genome sequence of Bacteroides uniformis NBRC 113350.</title>
        <authorList>
            <person name="Miura T."/>
            <person name="Furukawa M."/>
            <person name="Shimamura M."/>
            <person name="Ohyama Y."/>
            <person name="Yamazoe A."/>
            <person name="Kawasaki H."/>
        </authorList>
    </citation>
    <scope>NUCLEOTIDE SEQUENCE [LARGE SCALE GENOMIC DNA]</scope>
    <source>
        <strain evidence="7 25">NBRC 113350</strain>
    </source>
</reference>
<dbReference type="Proteomes" id="UP000438773">
    <property type="component" value="Unassembled WGS sequence"/>
</dbReference>
<dbReference type="EMBL" id="QSRK01000026">
    <property type="protein sequence ID" value="RGL10907.1"/>
    <property type="molecule type" value="Genomic_DNA"/>
</dbReference>
<dbReference type="Proteomes" id="UP000462376">
    <property type="component" value="Unassembled WGS sequence"/>
</dbReference>
<evidence type="ECO:0000313" key="10">
    <source>
        <dbReference type="EMBL" id="KAB4108617.1"/>
    </source>
</evidence>
<evidence type="ECO:0000313" key="15">
    <source>
        <dbReference type="EMBL" id="MDC1751416.1"/>
    </source>
</evidence>
<dbReference type="Proteomes" id="UP001213309">
    <property type="component" value="Unassembled WGS sequence"/>
</dbReference>
<dbReference type="RefSeq" id="WP_005825012.1">
    <property type="nucleotide sequence ID" value="NZ_AP019724.1"/>
</dbReference>
<dbReference type="EMBL" id="WCUR01000025">
    <property type="protein sequence ID" value="KAB4116663.1"/>
    <property type="molecule type" value="Genomic_DNA"/>
</dbReference>
<evidence type="ECO:0000256" key="5">
    <source>
        <dbReference type="SAM" id="SignalP"/>
    </source>
</evidence>
<dbReference type="EMBL" id="QRZC01000009">
    <property type="protein sequence ID" value="RGV42537.1"/>
    <property type="molecule type" value="Genomic_DNA"/>
</dbReference>
<reference evidence="8 21" key="1">
    <citation type="submission" date="2015-09" db="EMBL/GenBank/DDBJ databases">
        <authorList>
            <consortium name="Pathogen Informatics"/>
        </authorList>
    </citation>
    <scope>NUCLEOTIDE SEQUENCE [LARGE SCALE GENOMIC DNA]</scope>
    <source>
        <strain evidence="8 21">2789STDY5834847</strain>
    </source>
</reference>
<feature type="active site" description="Nucleophile" evidence="4">
    <location>
        <position position="504"/>
    </location>
</feature>
<proteinExistence type="inferred from homology"/>
<dbReference type="Proteomes" id="UP000260795">
    <property type="component" value="Unassembled WGS sequence"/>
</dbReference>
<dbReference type="EC" id="3.2.1.78" evidence="8"/>
<dbReference type="EMBL" id="MNQU01000264">
    <property type="protein sequence ID" value="OKZ31274.1"/>
    <property type="molecule type" value="Genomic_DNA"/>
</dbReference>
<dbReference type="PROSITE" id="PS51764">
    <property type="entry name" value="GH26"/>
    <property type="match status" value="1"/>
</dbReference>
<evidence type="ECO:0000256" key="1">
    <source>
        <dbReference type="ARBA" id="ARBA00007754"/>
    </source>
</evidence>
<name>A0A139K8M6_BACUN</name>
<dbReference type="Pfam" id="PF02156">
    <property type="entry name" value="Glyco_hydro_26"/>
    <property type="match status" value="2"/>
</dbReference>
<dbReference type="SUPFAM" id="SSF51445">
    <property type="entry name" value="(Trans)glycosidases"/>
    <property type="match status" value="2"/>
</dbReference>
<evidence type="ECO:0000313" key="29">
    <source>
        <dbReference type="Proteomes" id="UP000438773"/>
    </source>
</evidence>
<keyword evidence="5" id="KW-0732">Signal</keyword>
<evidence type="ECO:0000313" key="11">
    <source>
        <dbReference type="EMBL" id="KAB4116663.1"/>
    </source>
</evidence>
<dbReference type="InterPro" id="IPR022790">
    <property type="entry name" value="GH26_dom"/>
</dbReference>
<evidence type="ECO:0000256" key="2">
    <source>
        <dbReference type="ARBA" id="ARBA00022801"/>
    </source>
</evidence>
<evidence type="ECO:0000313" key="17">
    <source>
        <dbReference type="EMBL" id="MDC1902048.1"/>
    </source>
</evidence>
<dbReference type="Proteomes" id="UP000095614">
    <property type="component" value="Unassembled WGS sequence"/>
</dbReference>
<dbReference type="EMBL" id="JAQNQY010000002">
    <property type="protein sequence ID" value="MDC1751416.1"/>
    <property type="molecule type" value="Genomic_DNA"/>
</dbReference>
<dbReference type="InterPro" id="IPR017853">
    <property type="entry name" value="GH"/>
</dbReference>
<dbReference type="PATRIC" id="fig|820.27.peg.1789"/>
<evidence type="ECO:0000313" key="20">
    <source>
        <dbReference type="EMBL" id="RGV42537.1"/>
    </source>
</evidence>
<feature type="domain" description="GH26" evidence="6">
    <location>
        <begin position="145"/>
        <end position="559"/>
    </location>
</feature>
<accession>A0A139K8M6</accession>
<dbReference type="Gene3D" id="3.20.20.80">
    <property type="entry name" value="Glycosidases"/>
    <property type="match status" value="2"/>
</dbReference>
<dbReference type="EMBL" id="CZAF01000005">
    <property type="protein sequence ID" value="CUO86360.1"/>
    <property type="molecule type" value="Genomic_DNA"/>
</dbReference>
<dbReference type="Proteomes" id="UP000441711">
    <property type="component" value="Unassembled WGS sequence"/>
</dbReference>
<evidence type="ECO:0000313" key="24">
    <source>
        <dbReference type="Proteomes" id="UP000285343"/>
    </source>
</evidence>
<evidence type="ECO:0000256" key="4">
    <source>
        <dbReference type="PROSITE-ProRule" id="PRU01100"/>
    </source>
</evidence>
<evidence type="ECO:0000313" key="7">
    <source>
        <dbReference type="EMBL" id="BBK85892.1"/>
    </source>
</evidence>
<dbReference type="InterPro" id="IPR000805">
    <property type="entry name" value="Glyco_hydro_26"/>
</dbReference>
<feature type="signal peptide" evidence="5">
    <location>
        <begin position="1"/>
        <end position="19"/>
    </location>
</feature>
<keyword evidence="2 4" id="KW-0378">Hydrolase</keyword>
<evidence type="ECO:0000313" key="26">
    <source>
        <dbReference type="Proteomes" id="UP000432488"/>
    </source>
</evidence>
<reference evidence="26 27" key="4">
    <citation type="journal article" date="2019" name="Nat. Med.">
        <title>A library of human gut bacterial isolates paired with longitudinal multiomics data enables mechanistic microbiome research.</title>
        <authorList>
            <person name="Poyet M."/>
            <person name="Groussin M."/>
            <person name="Gibbons S.M."/>
            <person name="Avila-Pacheco J."/>
            <person name="Jiang X."/>
            <person name="Kearney S.M."/>
            <person name="Perrotta A.R."/>
            <person name="Berdy B."/>
            <person name="Zhao S."/>
            <person name="Lieberman T.D."/>
            <person name="Swanson P.K."/>
            <person name="Smith M."/>
            <person name="Roesemann S."/>
            <person name="Alexander J.E."/>
            <person name="Rich S.A."/>
            <person name="Livny J."/>
            <person name="Vlamakis H."/>
            <person name="Clish C."/>
            <person name="Bullock K."/>
            <person name="Deik A."/>
            <person name="Scott J."/>
            <person name="Pierce K.A."/>
            <person name="Xavier R.J."/>
            <person name="Alm E.J."/>
        </authorList>
    </citation>
    <scope>NUCLEOTIDE SEQUENCE [LARGE SCALE GENOMIC DNA]</scope>
    <source>
        <strain evidence="13 27">BIOML-A27</strain>
        <strain evidence="10 30">BIOML-A36</strain>
        <strain evidence="12 29">BIOML-A37</strain>
        <strain evidence="11 28">BIOML-A38</strain>
        <strain evidence="9 26">BIOML-A42</strain>
        <strain evidence="14 31">BIOML-A5</strain>
    </source>
</reference>
<evidence type="ECO:0000313" key="8">
    <source>
        <dbReference type="EMBL" id="CUO86360.1"/>
    </source>
</evidence>
<dbReference type="PANTHER" id="PTHR40079">
    <property type="entry name" value="MANNAN ENDO-1,4-BETA-MANNOSIDASE E-RELATED"/>
    <property type="match status" value="1"/>
</dbReference>
<dbReference type="PANTHER" id="PTHR40079:SF4">
    <property type="entry name" value="GH26 DOMAIN-CONTAINING PROTEIN-RELATED"/>
    <property type="match status" value="1"/>
</dbReference>
<reference evidence="15" key="6">
    <citation type="submission" date="2022-10" db="EMBL/GenBank/DDBJ databases">
        <title>Human gut microbiome strain richness.</title>
        <authorList>
            <person name="Chen-Liaw A."/>
        </authorList>
    </citation>
    <scope>NUCLEOTIDE SEQUENCE</scope>
    <source>
        <strain evidence="17">1001713st1_F9_1001713B170221_170320</strain>
        <strain evidence="16">1001713st2_A4_1001713B170214_170313</strain>
        <strain evidence="15">A1_m1001262Bd0_191120</strain>
    </source>
</reference>
<dbReference type="OrthoDB" id="9803686at2"/>
<reference evidence="23 24" key="3">
    <citation type="submission" date="2018-08" db="EMBL/GenBank/DDBJ databases">
        <title>A genome reference for cultivated species of the human gut microbiota.</title>
        <authorList>
            <person name="Zou Y."/>
            <person name="Xue W."/>
            <person name="Luo G."/>
        </authorList>
    </citation>
    <scope>NUCLEOTIDE SEQUENCE [LARGE SCALE GENOMIC DNA]</scope>
    <source>
        <strain evidence="20 24">AF14-42</strain>
        <strain evidence="19 23">TF08-13</strain>
    </source>
</reference>
<evidence type="ECO:0000313" key="18">
    <source>
        <dbReference type="EMBL" id="OKZ31274.1"/>
    </source>
</evidence>
<dbReference type="EMBL" id="WCTL01000019">
    <property type="protein sequence ID" value="KAB4232378.1"/>
    <property type="molecule type" value="Genomic_DNA"/>
</dbReference>